<dbReference type="SUPFAM" id="SSF51905">
    <property type="entry name" value="FAD/NAD(P)-binding domain"/>
    <property type="match status" value="1"/>
</dbReference>
<sequence>MIAPGLGSDEVSSPHSSGIKVIIVGLGTAGLAAAVECHRKGHTVIAFEKVKEMKSLGDEIAISKNAACVISKWGDGSVHETLDSYTSVLNPTSVYDDAGTLKLKTSVPGFGKGEGYLLHRGDLTVTMFDHAKDLGIDIRMGTYVTEYWETDTSAGVIVDGERIEADCVIASGGVHSKGRAPITGQNPRIRASGRAIFRAWFESSVLDGIPGTNWITDQGSEGGDDAHGWLGKDVTMIMNTSKNHKVITWSCIHLDSRGPTERFYYPATVDEVLGYIKDWPVKPKIEAVIRRTPPNNLIDYPLLTCDPIKNCVSKGGRMILLGDAAHPFLPTSGQGACQAIEDGAVIAIALELGGRQNVPEALEVTRKIRHERSSQIYKLGLHALEIMASPDWTEAERNSKLFSIPSPEWVLDHDCQKYTYEEYHKVVETIANGTEYIPQNALTSSVPN</sequence>
<reference evidence="9" key="1">
    <citation type="journal article" date="2012" name="MBio">
        <title>Comparative genome analysis of Trichophyton rubrum and related dermatophytes reveals candidate genes involved in infection.</title>
        <authorList>
            <person name="Martinez D.A."/>
            <person name="Oliver B.G."/>
            <person name="Graeser Y."/>
            <person name="Goldberg J.M."/>
            <person name="Li W."/>
            <person name="Martinez-Rossi N.M."/>
            <person name="Monod M."/>
            <person name="Shelest E."/>
            <person name="Barton R.C."/>
            <person name="Birch E."/>
            <person name="Brakhage A.A."/>
            <person name="Chen Z."/>
            <person name="Gurr S.J."/>
            <person name="Heiman D."/>
            <person name="Heitman J."/>
            <person name="Kosti I."/>
            <person name="Rossi A."/>
            <person name="Saif S."/>
            <person name="Samalova M."/>
            <person name="Saunders C.W."/>
            <person name="Shea T."/>
            <person name="Summerbell R.C."/>
            <person name="Xu J."/>
            <person name="Young S."/>
            <person name="Zeng Q."/>
            <person name="Birren B.W."/>
            <person name="Cuomo C.A."/>
            <person name="White T.C."/>
        </authorList>
    </citation>
    <scope>NUCLEOTIDE SEQUENCE [LARGE SCALE GENOMIC DNA]</scope>
    <source>
        <strain evidence="9">ATCC MYA-4605 / CBS 113480</strain>
    </source>
</reference>
<evidence type="ECO:0000256" key="3">
    <source>
        <dbReference type="ARBA" id="ARBA00022827"/>
    </source>
</evidence>
<dbReference type="OMA" id="RWHKANW"/>
<protein>
    <submittedName>
        <fullName evidence="8">FAD binding domain-containing protein</fullName>
    </submittedName>
</protein>
<comment type="similarity">
    <text evidence="1">Belongs to the paxM FAD-dependent monooxygenase family.</text>
</comment>
<evidence type="ECO:0000256" key="1">
    <source>
        <dbReference type="ARBA" id="ARBA00007992"/>
    </source>
</evidence>
<proteinExistence type="inferred from homology"/>
<dbReference type="VEuPathDB" id="FungiDB:MCYG_05754"/>
<dbReference type="GO" id="GO:0004497">
    <property type="term" value="F:monooxygenase activity"/>
    <property type="evidence" value="ECO:0007669"/>
    <property type="project" value="UniProtKB-KW"/>
</dbReference>
<evidence type="ECO:0000256" key="4">
    <source>
        <dbReference type="ARBA" id="ARBA00023002"/>
    </source>
</evidence>
<keyword evidence="9" id="KW-1185">Reference proteome</keyword>
<dbReference type="InterPro" id="IPR036188">
    <property type="entry name" value="FAD/NAD-bd_sf"/>
</dbReference>
<evidence type="ECO:0000256" key="2">
    <source>
        <dbReference type="ARBA" id="ARBA00022630"/>
    </source>
</evidence>
<dbReference type="GO" id="GO:0071949">
    <property type="term" value="F:FAD binding"/>
    <property type="evidence" value="ECO:0007669"/>
    <property type="project" value="InterPro"/>
</dbReference>
<evidence type="ECO:0000256" key="5">
    <source>
        <dbReference type="ARBA" id="ARBA00023033"/>
    </source>
</evidence>
<dbReference type="SUPFAM" id="SSF54373">
    <property type="entry name" value="FAD-linked reductases, C-terminal domain"/>
    <property type="match status" value="1"/>
</dbReference>
<dbReference type="Proteomes" id="UP000002035">
    <property type="component" value="Unassembled WGS sequence"/>
</dbReference>
<dbReference type="GeneID" id="9224184"/>
<accession>C5FST2</accession>
<dbReference type="STRING" id="554155.C5FST2"/>
<dbReference type="AlphaFoldDB" id="C5FST2"/>
<keyword evidence="5" id="KW-0503">Monooxygenase</keyword>
<dbReference type="HOGENOM" id="CLU_009665_19_1_1"/>
<dbReference type="InterPro" id="IPR003953">
    <property type="entry name" value="FAD-dep_OxRdtase_2_FAD-bd"/>
</dbReference>
<evidence type="ECO:0000259" key="6">
    <source>
        <dbReference type="Pfam" id="PF00890"/>
    </source>
</evidence>
<dbReference type="EMBL" id="DS995705">
    <property type="protein sequence ID" value="EEQ32935.1"/>
    <property type="molecule type" value="Genomic_DNA"/>
</dbReference>
<dbReference type="RefSeq" id="XP_002845885.1">
    <property type="nucleotide sequence ID" value="XM_002845839.1"/>
</dbReference>
<keyword evidence="2" id="KW-0285">Flavoprotein</keyword>
<dbReference type="Gene3D" id="3.50.50.60">
    <property type="entry name" value="FAD/NAD(P)-binding domain"/>
    <property type="match status" value="1"/>
</dbReference>
<dbReference type="PANTHER" id="PTHR13789">
    <property type="entry name" value="MONOOXYGENASE"/>
    <property type="match status" value="1"/>
</dbReference>
<evidence type="ECO:0000313" key="8">
    <source>
        <dbReference type="EMBL" id="EEQ32935.1"/>
    </source>
</evidence>
<organism evidence="8 9">
    <name type="scientific">Arthroderma otae (strain ATCC MYA-4605 / CBS 113480)</name>
    <name type="common">Microsporum canis</name>
    <dbReference type="NCBI Taxonomy" id="554155"/>
    <lineage>
        <taxon>Eukaryota</taxon>
        <taxon>Fungi</taxon>
        <taxon>Dikarya</taxon>
        <taxon>Ascomycota</taxon>
        <taxon>Pezizomycotina</taxon>
        <taxon>Eurotiomycetes</taxon>
        <taxon>Eurotiomycetidae</taxon>
        <taxon>Onygenales</taxon>
        <taxon>Arthrodermataceae</taxon>
        <taxon>Microsporum</taxon>
    </lineage>
</organism>
<keyword evidence="3" id="KW-0274">FAD</keyword>
<dbReference type="InterPro" id="IPR002938">
    <property type="entry name" value="FAD-bd"/>
</dbReference>
<keyword evidence="4" id="KW-0560">Oxidoreductase</keyword>
<feature type="domain" description="FAD-binding" evidence="7">
    <location>
        <begin position="316"/>
        <end position="375"/>
    </location>
</feature>
<dbReference type="Pfam" id="PF00890">
    <property type="entry name" value="FAD_binding_2"/>
    <property type="match status" value="1"/>
</dbReference>
<dbReference type="Pfam" id="PF01494">
    <property type="entry name" value="FAD_binding_3"/>
    <property type="match status" value="1"/>
</dbReference>
<dbReference type="eggNOG" id="KOG2614">
    <property type="taxonomic scope" value="Eukaryota"/>
</dbReference>
<evidence type="ECO:0000259" key="7">
    <source>
        <dbReference type="Pfam" id="PF01494"/>
    </source>
</evidence>
<dbReference type="PANTHER" id="PTHR13789:SF236">
    <property type="entry name" value="MONOOXYGENASE, PUTATIVE (AFU_ORTHOLOGUE AFUA_6G12060)-RELATED"/>
    <property type="match status" value="1"/>
</dbReference>
<feature type="domain" description="FAD-dependent oxidoreductase 2 FAD-binding" evidence="6">
    <location>
        <begin position="21"/>
        <end position="63"/>
    </location>
</feature>
<name>C5FST2_ARTOC</name>
<evidence type="ECO:0000313" key="9">
    <source>
        <dbReference type="Proteomes" id="UP000002035"/>
    </source>
</evidence>
<dbReference type="PRINTS" id="PR00420">
    <property type="entry name" value="RNGMNOXGNASE"/>
</dbReference>
<gene>
    <name evidence="8" type="ORF">MCYG_05754</name>
</gene>
<dbReference type="InterPro" id="IPR050493">
    <property type="entry name" value="FAD-dep_Monooxygenase_BioMet"/>
</dbReference>
<dbReference type="OrthoDB" id="16820at2759"/>